<dbReference type="InterPro" id="IPR018253">
    <property type="entry name" value="DnaJ_domain_CS"/>
</dbReference>
<sequence length="215" mass="23004">MRNVWLLSTWVQGGLERLAEAARFKAVTEAYEVLSDDAKRAAYRASQSSGSAGSAGSYGSSYGYSRANTGYSYGYGSSEWTSQTANPYARPRMTFWQAFLKSAGSSGSGARKLEVAVFGAMAGIALVGWQSVDMLWRYKNKGKGFDSIEKTSLIGSSGGAEGAAVPIGCRPKPSRRHPYQPEFAAAVNPADMSLAELVAKEEEAMAKRGGLQHED</sequence>
<evidence type="ECO:0008006" key="3">
    <source>
        <dbReference type="Google" id="ProtNLM"/>
    </source>
</evidence>
<accession>A0ABQ7GRR3</accession>
<dbReference type="SUPFAM" id="SSF46565">
    <property type="entry name" value="Chaperone J-domain"/>
    <property type="match status" value="1"/>
</dbReference>
<evidence type="ECO:0000313" key="1">
    <source>
        <dbReference type="EMBL" id="KAF5837300.1"/>
    </source>
</evidence>
<reference evidence="1" key="1">
    <citation type="submission" date="2017-08" db="EMBL/GenBank/DDBJ databases">
        <authorList>
            <person name="Polle J.E."/>
            <person name="Barry K."/>
            <person name="Cushman J."/>
            <person name="Schmutz J."/>
            <person name="Tran D."/>
            <person name="Hathwaick L.T."/>
            <person name="Yim W.C."/>
            <person name="Jenkins J."/>
            <person name="Mckie-Krisberg Z.M."/>
            <person name="Prochnik S."/>
            <person name="Lindquist E."/>
            <person name="Dockter R.B."/>
            <person name="Adam C."/>
            <person name="Molina H."/>
            <person name="Bunkerborg J."/>
            <person name="Jin E."/>
            <person name="Buchheim M."/>
            <person name="Magnuson J."/>
        </authorList>
    </citation>
    <scope>NUCLEOTIDE SEQUENCE</scope>
    <source>
        <strain evidence="1">CCAP 19/18</strain>
    </source>
</reference>
<dbReference type="Proteomes" id="UP000815325">
    <property type="component" value="Unassembled WGS sequence"/>
</dbReference>
<protein>
    <recommendedName>
        <fullName evidence="3">J domain-containing protein</fullName>
    </recommendedName>
</protein>
<evidence type="ECO:0000313" key="2">
    <source>
        <dbReference type="Proteomes" id="UP000815325"/>
    </source>
</evidence>
<proteinExistence type="predicted"/>
<organism evidence="1 2">
    <name type="scientific">Dunaliella salina</name>
    <name type="common">Green alga</name>
    <name type="synonym">Protococcus salinus</name>
    <dbReference type="NCBI Taxonomy" id="3046"/>
    <lineage>
        <taxon>Eukaryota</taxon>
        <taxon>Viridiplantae</taxon>
        <taxon>Chlorophyta</taxon>
        <taxon>core chlorophytes</taxon>
        <taxon>Chlorophyceae</taxon>
        <taxon>CS clade</taxon>
        <taxon>Chlamydomonadales</taxon>
        <taxon>Dunaliellaceae</taxon>
        <taxon>Dunaliella</taxon>
    </lineage>
</organism>
<dbReference type="PROSITE" id="PS00636">
    <property type="entry name" value="DNAJ_1"/>
    <property type="match status" value="1"/>
</dbReference>
<dbReference type="EMBL" id="MU069621">
    <property type="protein sequence ID" value="KAF5837300.1"/>
    <property type="molecule type" value="Genomic_DNA"/>
</dbReference>
<keyword evidence="2" id="KW-1185">Reference proteome</keyword>
<dbReference type="Gene3D" id="1.10.287.110">
    <property type="entry name" value="DnaJ domain"/>
    <property type="match status" value="1"/>
</dbReference>
<gene>
    <name evidence="1" type="ORF">DUNSADRAFT_4564</name>
</gene>
<name>A0ABQ7GRR3_DUNSA</name>
<comment type="caution">
    <text evidence="1">The sequence shown here is derived from an EMBL/GenBank/DDBJ whole genome shotgun (WGS) entry which is preliminary data.</text>
</comment>
<dbReference type="InterPro" id="IPR036869">
    <property type="entry name" value="J_dom_sf"/>
</dbReference>